<dbReference type="GO" id="GO:0016757">
    <property type="term" value="F:glycosyltransferase activity"/>
    <property type="evidence" value="ECO:0007669"/>
    <property type="project" value="UniProtKB-KW"/>
</dbReference>
<dbReference type="EMBL" id="SMKL01000004">
    <property type="protein sequence ID" value="TDC54401.1"/>
    <property type="molecule type" value="Genomic_DNA"/>
</dbReference>
<feature type="region of interest" description="Disordered" evidence="3">
    <location>
        <begin position="1"/>
        <end position="23"/>
    </location>
</feature>
<evidence type="ECO:0000259" key="5">
    <source>
        <dbReference type="Pfam" id="PF13439"/>
    </source>
</evidence>
<dbReference type="PANTHER" id="PTHR12526:SF600">
    <property type="entry name" value="GLYCOSYL TRANSFERASE GROUP 1"/>
    <property type="match status" value="1"/>
</dbReference>
<comment type="caution">
    <text evidence="6">The sequence shown here is derived from an EMBL/GenBank/DDBJ whole genome shotgun (WGS) entry which is preliminary data.</text>
</comment>
<dbReference type="RefSeq" id="WP_131978836.1">
    <property type="nucleotide sequence ID" value="NZ_SMKL01000004.1"/>
</dbReference>
<reference evidence="6 7" key="1">
    <citation type="submission" date="2019-02" db="EMBL/GenBank/DDBJ databases">
        <title>Draft genome sequences of novel Actinobacteria.</title>
        <authorList>
            <person name="Sahin N."/>
            <person name="Ay H."/>
            <person name="Saygin H."/>
        </authorList>
    </citation>
    <scope>NUCLEOTIDE SEQUENCE [LARGE SCALE GENOMIC DNA]</scope>
    <source>
        <strain evidence="6 7">KC603</strain>
    </source>
</reference>
<keyword evidence="7" id="KW-1185">Reference proteome</keyword>
<evidence type="ECO:0000256" key="1">
    <source>
        <dbReference type="ARBA" id="ARBA00022676"/>
    </source>
</evidence>
<protein>
    <submittedName>
        <fullName evidence="6">Glycosyltransferase</fullName>
    </submittedName>
</protein>
<keyword evidence="1" id="KW-0328">Glycosyltransferase</keyword>
<keyword evidence="2 6" id="KW-0808">Transferase</keyword>
<dbReference type="SUPFAM" id="SSF53756">
    <property type="entry name" value="UDP-Glycosyltransferase/glycogen phosphorylase"/>
    <property type="match status" value="1"/>
</dbReference>
<name>A0A4R4RW51_9ACTN</name>
<evidence type="ECO:0000313" key="6">
    <source>
        <dbReference type="EMBL" id="TDC54401.1"/>
    </source>
</evidence>
<feature type="compositionally biased region" description="Polar residues" evidence="3">
    <location>
        <begin position="1"/>
        <end position="12"/>
    </location>
</feature>
<dbReference type="Pfam" id="PF00534">
    <property type="entry name" value="Glycos_transf_1"/>
    <property type="match status" value="1"/>
</dbReference>
<dbReference type="CDD" id="cd03801">
    <property type="entry name" value="GT4_PimA-like"/>
    <property type="match status" value="1"/>
</dbReference>
<dbReference type="InterPro" id="IPR001296">
    <property type="entry name" value="Glyco_trans_1"/>
</dbReference>
<organism evidence="6 7">
    <name type="scientific">Jiangella ureilytica</name>
    <dbReference type="NCBI Taxonomy" id="2530374"/>
    <lineage>
        <taxon>Bacteria</taxon>
        <taxon>Bacillati</taxon>
        <taxon>Actinomycetota</taxon>
        <taxon>Actinomycetes</taxon>
        <taxon>Jiangellales</taxon>
        <taxon>Jiangellaceae</taxon>
        <taxon>Jiangella</taxon>
    </lineage>
</organism>
<dbReference type="Proteomes" id="UP000295621">
    <property type="component" value="Unassembled WGS sequence"/>
</dbReference>
<dbReference type="Gene3D" id="3.40.50.2000">
    <property type="entry name" value="Glycogen Phosphorylase B"/>
    <property type="match status" value="2"/>
</dbReference>
<dbReference type="AlphaFoldDB" id="A0A4R4RW51"/>
<evidence type="ECO:0000256" key="2">
    <source>
        <dbReference type="ARBA" id="ARBA00022679"/>
    </source>
</evidence>
<dbReference type="Pfam" id="PF13439">
    <property type="entry name" value="Glyco_transf_4"/>
    <property type="match status" value="1"/>
</dbReference>
<evidence type="ECO:0000256" key="3">
    <source>
        <dbReference type="SAM" id="MobiDB-lite"/>
    </source>
</evidence>
<dbReference type="OrthoDB" id="3335961at2"/>
<dbReference type="InterPro" id="IPR028098">
    <property type="entry name" value="Glyco_trans_4-like_N"/>
</dbReference>
<feature type="domain" description="Glycosyl transferase family 1" evidence="4">
    <location>
        <begin position="316"/>
        <end position="480"/>
    </location>
</feature>
<evidence type="ECO:0000313" key="7">
    <source>
        <dbReference type="Proteomes" id="UP000295621"/>
    </source>
</evidence>
<feature type="domain" description="Glycosyltransferase subfamily 4-like N-terminal" evidence="5">
    <location>
        <begin position="172"/>
        <end position="299"/>
    </location>
</feature>
<accession>A0A4R4RW51</accession>
<evidence type="ECO:0000259" key="4">
    <source>
        <dbReference type="Pfam" id="PF00534"/>
    </source>
</evidence>
<dbReference type="PANTHER" id="PTHR12526">
    <property type="entry name" value="GLYCOSYLTRANSFERASE"/>
    <property type="match status" value="1"/>
</dbReference>
<sequence length="873" mass="94914">MTTSPEQRSAASEGQPRRPGAGRTHVVMLVANDVVTDSRVKKEAQAVADAGHRVTVLGVAADGRRSLELIGDVLVVRVPVAFQLRDERDRKRRSHRDWRPPFVGYPVKTAQAARKQALKARRAELAGRTRGAGARLAGLRLTAAERAAWLRAGMGNRADKAFRFGWRAWDGVAARTPWPARWRLVHPQAYDYELAFGPLLDQLAPDAVHAHDMHVIGVAVRAAERARAAGRRLAVVYDAHEYVPGLSRYGARTPRFIAAWANHEREYIGRADRVVTVSPAIARTLHQRYRLDREPTVVINSPSMTELTGDDVPGLRARTGLAPDVPLLVYSGGVTKARGVETAVEALPSLPGVNLAVVSVPHIDIAPVEQLRALAARLGVQDRVHVLNPVRPHEVVSFLSSADVGLIPILRYPSHEMALPNKVFEYAFAGLPVVTSDMPSLTEFMHQSGIGEVYRVGDAADLAAKVRTVLADPAPYRARLERPEFRREVSWEGQAQHLRELYADLLGAPTASASVAAVAAAATPAPAPTPHLLIGPSNSAGQGWRWARAVERYAPPAVAENLMAEAGSFAFRADHVVPAERFHHDAAWVVEFADHVLRTVTHVLFEAARPVLGQARGQLFTEDLPTLRAAGIAAGVILHGSEIRDPRRHRELFRYSPFGDPDEPLTHKLQQATQVVLGHLRDFDGPCFVTTPDLLEFIDDAQWLPVVVDVDDLATDRPVLERRLPVVLHAPSRGVLKGSAVADPVLSDLQDRGLIEYRRVEGVAHPELMAQVRDSDIVVDQLLLGSYGVMACEAMAAGRVTVGHVAGHVRAAIPAELPLIEATPDDLGAVVERLVAEREPAVKAAAAGPDFVRRFHDGRASARVLAPFLGVGD</sequence>
<gene>
    <name evidence="6" type="ORF">E1212_02890</name>
</gene>
<proteinExistence type="predicted"/>